<keyword evidence="3" id="KW-1185">Reference proteome</keyword>
<dbReference type="PROSITE" id="PS51257">
    <property type="entry name" value="PROKAR_LIPOPROTEIN"/>
    <property type="match status" value="1"/>
</dbReference>
<dbReference type="InterPro" id="IPR036761">
    <property type="entry name" value="TTHA0802/YceI-like_sf"/>
</dbReference>
<dbReference type="AlphaFoldDB" id="A0A6I4IU64"/>
<dbReference type="Gene3D" id="2.40.128.110">
    <property type="entry name" value="Lipid/polyisoprenoid-binding, YceI-like"/>
    <property type="match status" value="1"/>
</dbReference>
<organism evidence="2 3">
    <name type="scientific">Flavobacterium profundi</name>
    <dbReference type="NCBI Taxonomy" id="1774945"/>
    <lineage>
        <taxon>Bacteria</taxon>
        <taxon>Pseudomonadati</taxon>
        <taxon>Bacteroidota</taxon>
        <taxon>Flavobacteriia</taxon>
        <taxon>Flavobacteriales</taxon>
        <taxon>Flavobacteriaceae</taxon>
        <taxon>Flavobacterium</taxon>
    </lineage>
</organism>
<sequence length="219" mass="24250">MKTRIYKHQLNRMNKKIAILTFSLALAFTSCKKEDKQEETPGEEVKTEATSGLQIISDSTKVNWTAYKTTDKVAVGGSFKQIELKNTQNGTTPESVLEGASFSIPVSSLFTNNEDRDSKLKTIFFAALKNTEMIGGAFNFREGKCFLTLTLNDVTKQMEVPYTFENKKFAISSTINLDDFGGQAAIEAINKACFELHKGPDGVSKTWSEVAINGSVQFE</sequence>
<dbReference type="Proteomes" id="UP000431264">
    <property type="component" value="Unassembled WGS sequence"/>
</dbReference>
<name>A0A6I4IU64_9FLAO</name>
<dbReference type="SUPFAM" id="SSF101874">
    <property type="entry name" value="YceI-like"/>
    <property type="match status" value="1"/>
</dbReference>
<feature type="domain" description="Lipid/polyisoprenoid-binding YceI-like" evidence="1">
    <location>
        <begin position="57"/>
        <end position="189"/>
    </location>
</feature>
<dbReference type="Pfam" id="PF04264">
    <property type="entry name" value="YceI"/>
    <property type="match status" value="1"/>
</dbReference>
<accession>A0A6I4IU64</accession>
<dbReference type="EMBL" id="WQLW01000012">
    <property type="protein sequence ID" value="MVO10414.1"/>
    <property type="molecule type" value="Genomic_DNA"/>
</dbReference>
<comment type="caution">
    <text evidence="2">The sequence shown here is derived from an EMBL/GenBank/DDBJ whole genome shotgun (WGS) entry which is preliminary data.</text>
</comment>
<gene>
    <name evidence="2" type="ORF">GOQ30_14665</name>
</gene>
<reference evidence="3" key="1">
    <citation type="submission" date="2019-05" db="EMBL/GenBank/DDBJ databases">
        <title>Flavobacterium profundi sp. nov., isolated from a deep-sea seamount.</title>
        <authorList>
            <person name="Zhang D.-C."/>
        </authorList>
    </citation>
    <scope>NUCLEOTIDE SEQUENCE [LARGE SCALE GENOMIC DNA]</scope>
    <source>
        <strain evidence="3">TP390</strain>
    </source>
</reference>
<evidence type="ECO:0000259" key="1">
    <source>
        <dbReference type="Pfam" id="PF04264"/>
    </source>
</evidence>
<dbReference type="RefSeq" id="WP_140998840.1">
    <property type="nucleotide sequence ID" value="NZ_VDCZ01000012.1"/>
</dbReference>
<dbReference type="InterPro" id="IPR007372">
    <property type="entry name" value="Lipid/polyisoprenoid-bd_YceI"/>
</dbReference>
<evidence type="ECO:0000313" key="3">
    <source>
        <dbReference type="Proteomes" id="UP000431264"/>
    </source>
</evidence>
<dbReference type="OrthoDB" id="5292899at2"/>
<proteinExistence type="predicted"/>
<evidence type="ECO:0000313" key="2">
    <source>
        <dbReference type="EMBL" id="MVO10414.1"/>
    </source>
</evidence>
<protein>
    <recommendedName>
        <fullName evidence="1">Lipid/polyisoprenoid-binding YceI-like domain-containing protein</fullName>
    </recommendedName>
</protein>